<comment type="subcellular location">
    <subcellularLocation>
        <location evidence="1">Nucleus</location>
        <location evidence="1">Nucleolus</location>
    </subcellularLocation>
</comment>
<comment type="subunit">
    <text evidence="3">Component of the RNA polymerase I (Pol I) complex consisting of at least 13 subunits.</text>
</comment>
<dbReference type="Gene3D" id="2.40.40.20">
    <property type="match status" value="1"/>
</dbReference>
<proteinExistence type="inferred from homology"/>
<dbReference type="EC" id="2.7.7.6" evidence="15"/>
<dbReference type="InterPro" id="IPR007083">
    <property type="entry name" value="RNA_pol_Rpb1_4"/>
</dbReference>
<dbReference type="InterPro" id="IPR045867">
    <property type="entry name" value="DNA-dir_RpoC_beta_prime"/>
</dbReference>
<evidence type="ECO:0000256" key="16">
    <source>
        <dbReference type="SAM" id="MobiDB-lite"/>
    </source>
</evidence>
<dbReference type="GO" id="GO:0003677">
    <property type="term" value="F:DNA binding"/>
    <property type="evidence" value="ECO:0007669"/>
    <property type="project" value="InterPro"/>
</dbReference>
<evidence type="ECO:0000313" key="18">
    <source>
        <dbReference type="EnsemblMetazoa" id="AARA000792-PA"/>
    </source>
</evidence>
<feature type="compositionally biased region" description="Basic and acidic residues" evidence="16">
    <location>
        <begin position="1417"/>
        <end position="1429"/>
    </location>
</feature>
<evidence type="ECO:0000256" key="6">
    <source>
        <dbReference type="ARBA" id="ARBA00022679"/>
    </source>
</evidence>
<organism evidence="18 19">
    <name type="scientific">Anopheles arabiensis</name>
    <name type="common">Mosquito</name>
    <dbReference type="NCBI Taxonomy" id="7173"/>
    <lineage>
        <taxon>Eukaryota</taxon>
        <taxon>Metazoa</taxon>
        <taxon>Ecdysozoa</taxon>
        <taxon>Arthropoda</taxon>
        <taxon>Hexapoda</taxon>
        <taxon>Insecta</taxon>
        <taxon>Pterygota</taxon>
        <taxon>Neoptera</taxon>
        <taxon>Endopterygota</taxon>
        <taxon>Diptera</taxon>
        <taxon>Nematocera</taxon>
        <taxon>Culicoidea</taxon>
        <taxon>Culicidae</taxon>
        <taxon>Anophelinae</taxon>
        <taxon>Anopheles</taxon>
    </lineage>
</organism>
<dbReference type="Pfam" id="PF05000">
    <property type="entry name" value="RNA_pol_Rpb1_4"/>
    <property type="match status" value="1"/>
</dbReference>
<dbReference type="EMBL" id="APCN01002442">
    <property type="status" value="NOT_ANNOTATED_CDS"/>
    <property type="molecule type" value="Genomic_DNA"/>
</dbReference>
<evidence type="ECO:0000256" key="9">
    <source>
        <dbReference type="ARBA" id="ARBA00022833"/>
    </source>
</evidence>
<keyword evidence="12" id="KW-0539">Nucleus</keyword>
<dbReference type="GeneID" id="120902668"/>
<dbReference type="InterPro" id="IPR006592">
    <property type="entry name" value="RNA_pol_N"/>
</dbReference>
<feature type="compositionally biased region" description="Low complexity" evidence="16">
    <location>
        <begin position="1442"/>
        <end position="1451"/>
    </location>
</feature>
<dbReference type="SMART" id="SM00663">
    <property type="entry name" value="RPOLA_N"/>
    <property type="match status" value="1"/>
</dbReference>
<dbReference type="CTD" id="124200645"/>
<evidence type="ECO:0000313" key="19">
    <source>
        <dbReference type="Proteomes" id="UP000075840"/>
    </source>
</evidence>
<feature type="compositionally biased region" description="Acidic residues" evidence="16">
    <location>
        <begin position="1430"/>
        <end position="1441"/>
    </location>
</feature>
<evidence type="ECO:0000256" key="14">
    <source>
        <dbReference type="ARBA" id="ARBA00053996"/>
    </source>
</evidence>
<dbReference type="RefSeq" id="XP_040167559.1">
    <property type="nucleotide sequence ID" value="XM_040311625.1"/>
</dbReference>
<dbReference type="GO" id="GO:0005736">
    <property type="term" value="C:RNA polymerase I complex"/>
    <property type="evidence" value="ECO:0007669"/>
    <property type="project" value="TreeGrafter"/>
</dbReference>
<evidence type="ECO:0000256" key="1">
    <source>
        <dbReference type="ARBA" id="ARBA00004604"/>
    </source>
</evidence>
<dbReference type="GO" id="GO:0006351">
    <property type="term" value="P:DNA-templated transcription"/>
    <property type="evidence" value="ECO:0007669"/>
    <property type="project" value="InterPro"/>
</dbReference>
<feature type="compositionally biased region" description="Acidic residues" evidence="16">
    <location>
        <begin position="1452"/>
        <end position="1462"/>
    </location>
</feature>
<dbReference type="EnsemblMetazoa" id="AARA000792-RA">
    <property type="protein sequence ID" value="AARA000792-PA"/>
    <property type="gene ID" value="AARA000792"/>
</dbReference>
<dbReference type="InterPro" id="IPR007081">
    <property type="entry name" value="RNA_pol_Rpb1_5"/>
</dbReference>
<dbReference type="Gene3D" id="3.30.1490.180">
    <property type="entry name" value="RNA polymerase ii"/>
    <property type="match status" value="1"/>
</dbReference>
<reference evidence="18" key="1">
    <citation type="submission" date="2022-08" db="UniProtKB">
        <authorList>
            <consortium name="EnsemblMetazoa"/>
        </authorList>
    </citation>
    <scope>IDENTIFICATION</scope>
    <source>
        <strain evidence="18">Dongola</strain>
    </source>
</reference>
<comment type="function">
    <text evidence="14">DNA-dependent RNA polymerase catalyzes the transcription of DNA into RNA using the four ribonucleoside triphosphates as substrates. Largest and catalytic core component of RNA polymerase I which synthesizes ribosomal RNA precursors. Forms the polymerase active center together with the second largest subunit. A single stranded DNA template strand of the promoter is positioned within the central active site cleft of Pol I. A bridging helix emanates from RPA1 and crosses the cleft near the catalytic site and is thought to promote translocation of Pol I by acting as a ratchet that moves the RNA-DNA hybrid through the active site by switching from straight to bent conformations at each step of nucleotide addition.</text>
</comment>
<dbReference type="FunFam" id="3.30.1490.180:FF:000003">
    <property type="entry name" value="DNA-directed RNA polymerase subunit"/>
    <property type="match status" value="1"/>
</dbReference>
<sequence length="1746" mass="195526">MTIVNLDPTNLEFSVFTTEDVRKISVMKVESYRSFDDMGNPVKSGLYDPAMGPCGFGEICATCTRDVSTCEGHFGLIELDLVVYNPFFMRTVSSLLRITCMSCARVQLQDGAKSLLELQLRLADAGYIVEAEEIDVYKTKLQANPHDAIPEEITYYEDLLRKEPYNKLGNTKLSSTIRTAIVNSTLRQESKRCIHCTKMLQRVRITDKKLTIRWTQADKKAFLEEKGNKNPTDEEVKSSTEVVLARESQMFLRKLYEQEGTLLSLLFPVLNSAKHETTQYPTDIFFMEVVPVPPCKMRPVRRANRVPGRSSVMEHAQSVLLRNIFVANATVRAILLGSEGKEKPEGMSDATFGQLKSIHQQAKGATVTEKLFHAWCDLQSNVDQLLDVEKLSGGKQVVTFGLKQLIEKKAGLIRMHMMGKRVNHAARTVITPDPNIGVEEIGIPTRFAKKLTYPVPVTPWNVAELRQWVMNGPDVYPGANMIEDANGRVSKISSTNVTQRQSLAKTLLTPHGAGAESSGDDTIKIVHRHLQNGDILLLNRQPTLHRPSIMAHRAKILGGEKIFRLHYSNCKSYNADFDGDEMNAHLPQNEVARAEAYGLVAVPYQYLVPKDGTPLGGLIQDHIVSAVKLFIRGKFFNREDYQQLVFQALSNKKGNIELLPPSILKPVRLWSGKQIISTIIKNSTPKGMPYINLVGKSKLNNKHWCVLAARPWEYGGTPLRENELSESEVFIRQGELLSGILDKNHFGATPYGLIHCMYELYGGVCSTALLSSLSRLFTYYLQWEGFTLGVRDILVQSKADRKRSRIIRECRAVAGHEAATSALELPASVSRDELAQRMREAYAKNPKFRAILDRKYKTVLDTYTNRINNACLPEGLISKFPENNLQLMVQSGAKGSTVNTMQISCLLGQIELEGKRPPLMISGRSLPSFADFDTSPKSGGFIDGRFMTGIQPQEFFFHCMAGREGLIDTAVKTSRSGYLQRCLVKHLEGLSVHYDMTVRDSDGSVIQYMFGEDGMDIAKTQFIGNEKQTRFLDMNRDVIVQPEVLKRLQTSRDEDPLNEALKKHVKKMKRWTKQNGGGPTEVQRVRTSAFALFSADHAEALRAELPNPDKMKKSGRTKLTEKLLKRWAKLEPAARREYVRRAAHCPDPVGAVFPPDSHYGVLSEKLEAMVRKYKRTEQPLHNIDELMQVKGSASLAAPGEPVGVLAAQSIGEPSTQMTLNTFHFAGRGEMNVTLGIPRLREILMCAAAEIKTPSMEIPFLPHRKPERLKAVAEKLRKSLNRVTVADVLETINIKSKLVVHPSRGMQHTIRFNFLPQDAYDHDYCVTPSGILRHMSRKFFKAMFAAIRRAESAKNVLIDTEMQEGKSKKHKKGADTEEDDEIDRQEPEKVDKSEKAVYSDSDSDSDDGGTPAVDGDASDAKNRGKTKDEHDYDEDDENDADADAAGASSDDSGVSEDEQEDEKEAQKQPAAGGKQKKKLPSAKASRSRCIEEALIEEYEKEQDELGQELAAMPGAEETLNEAEETMFLAQVNAQVSKFQHDRVAKRWCQIVLHMPLKLKEIDFTKVLRDVAAKSVIWEVPRIKRAITYMQNDQLYLRTDGTNMSAMTAHAKVLDLNRLYTNDIHAMANRYGIEAASRVIVKEIQNVFSVYGITIDPRHLLLVADYMTASGRYQAMNRMAMESSVSPLQQISFESSLKFLKEALLKGTNDRLESPSSRLIVGQPCKVGTGSFTLYSSALKDYAEASMA</sequence>
<evidence type="ECO:0000256" key="10">
    <source>
        <dbReference type="ARBA" id="ARBA00022842"/>
    </source>
</evidence>
<evidence type="ECO:0000256" key="13">
    <source>
        <dbReference type="ARBA" id="ARBA00048552"/>
    </source>
</evidence>
<keyword evidence="6 15" id="KW-0808">Transferase</keyword>
<keyword evidence="5" id="KW-0597">Phosphoprotein</keyword>
<keyword evidence="7 15" id="KW-0548">Nucleotidyltransferase</keyword>
<dbReference type="InterPro" id="IPR042102">
    <property type="entry name" value="RNA_pol_Rpb1_3_sf"/>
</dbReference>
<dbReference type="Gene3D" id="6.10.250.2940">
    <property type="match status" value="1"/>
</dbReference>
<evidence type="ECO:0000256" key="3">
    <source>
        <dbReference type="ARBA" id="ARBA00011251"/>
    </source>
</evidence>
<evidence type="ECO:0000256" key="5">
    <source>
        <dbReference type="ARBA" id="ARBA00022553"/>
    </source>
</evidence>
<evidence type="ECO:0000256" key="4">
    <source>
        <dbReference type="ARBA" id="ARBA00022478"/>
    </source>
</evidence>
<keyword evidence="19" id="KW-1185">Reference proteome</keyword>
<dbReference type="Pfam" id="PF00623">
    <property type="entry name" value="RNA_pol_Rpb1_2"/>
    <property type="match status" value="1"/>
</dbReference>
<feature type="region of interest" description="Disordered" evidence="16">
    <location>
        <begin position="1357"/>
        <end position="1483"/>
    </location>
</feature>
<feature type="compositionally biased region" description="Basic and acidic residues" evidence="16">
    <location>
        <begin position="1383"/>
        <end position="1396"/>
    </location>
</feature>
<keyword evidence="9" id="KW-0862">Zinc</keyword>
<dbReference type="KEGG" id="aara:120902668"/>
<dbReference type="InterPro" id="IPR015699">
    <property type="entry name" value="DNA-dir_RNA_pol1_lsu_N"/>
</dbReference>
<accession>A0A182HHT5</accession>
<dbReference type="FunFam" id="1.10.274.100:FF:000012">
    <property type="entry name" value="DNA-directed RNA polymerase subunit"/>
    <property type="match status" value="1"/>
</dbReference>
<dbReference type="Gene3D" id="1.10.132.30">
    <property type="match status" value="1"/>
</dbReference>
<evidence type="ECO:0000256" key="7">
    <source>
        <dbReference type="ARBA" id="ARBA00022695"/>
    </source>
</evidence>
<dbReference type="VEuPathDB" id="VectorBase:AARA21_014181"/>
<dbReference type="CDD" id="cd00084">
    <property type="entry name" value="HMG-box_SF"/>
    <property type="match status" value="1"/>
</dbReference>
<dbReference type="Gene3D" id="6.20.50.80">
    <property type="match status" value="1"/>
</dbReference>
<keyword evidence="11 15" id="KW-0804">Transcription</keyword>
<dbReference type="InterPro" id="IPR047107">
    <property type="entry name" value="DNA-dir_RNA_pol1_lsu_C"/>
</dbReference>
<dbReference type="CDD" id="cd02735">
    <property type="entry name" value="RNAP_I_Rpa1_C"/>
    <property type="match status" value="1"/>
</dbReference>
<dbReference type="Gene3D" id="4.10.860.120">
    <property type="entry name" value="RNA polymerase II, clamp domain"/>
    <property type="match status" value="1"/>
</dbReference>
<dbReference type="Pfam" id="PF04983">
    <property type="entry name" value="RNA_pol_Rpb1_3"/>
    <property type="match status" value="1"/>
</dbReference>
<dbReference type="InterPro" id="IPR007066">
    <property type="entry name" value="RNA_pol_Rpb1_3"/>
</dbReference>
<dbReference type="Gene3D" id="1.10.274.100">
    <property type="entry name" value="RNA polymerase Rpb1, domain 3"/>
    <property type="match status" value="1"/>
</dbReference>
<protein>
    <recommendedName>
        <fullName evidence="15">DNA-directed RNA polymerase subunit</fullName>
        <ecNumber evidence="15">2.7.7.6</ecNumber>
    </recommendedName>
</protein>
<dbReference type="InterPro" id="IPR007080">
    <property type="entry name" value="RNA_pol_Rpb1_1"/>
</dbReference>
<evidence type="ECO:0000259" key="17">
    <source>
        <dbReference type="SMART" id="SM00663"/>
    </source>
</evidence>
<evidence type="ECO:0000256" key="2">
    <source>
        <dbReference type="ARBA" id="ARBA00006460"/>
    </source>
</evidence>
<dbReference type="PANTHER" id="PTHR19376">
    <property type="entry name" value="DNA-DIRECTED RNA POLYMERASE"/>
    <property type="match status" value="1"/>
</dbReference>
<keyword evidence="10" id="KW-0460">Magnesium</keyword>
<dbReference type="Gene3D" id="3.30.70.2850">
    <property type="match status" value="1"/>
</dbReference>
<dbReference type="Pfam" id="PF04997">
    <property type="entry name" value="RNA_pol_Rpb1_1"/>
    <property type="match status" value="1"/>
</dbReference>
<evidence type="ECO:0000256" key="8">
    <source>
        <dbReference type="ARBA" id="ARBA00022723"/>
    </source>
</evidence>
<dbReference type="FunFam" id="2.40.40.20:FF:000019">
    <property type="entry name" value="DNA-directed RNA polymerase II subunit RPB1"/>
    <property type="match status" value="1"/>
</dbReference>
<dbReference type="Gene3D" id="1.10.150.390">
    <property type="match status" value="1"/>
</dbReference>
<comment type="similarity">
    <text evidence="2 15">Belongs to the RNA polymerase beta' chain family.</text>
</comment>
<evidence type="ECO:0000256" key="11">
    <source>
        <dbReference type="ARBA" id="ARBA00023163"/>
    </source>
</evidence>
<evidence type="ECO:0000256" key="15">
    <source>
        <dbReference type="RuleBase" id="RU004279"/>
    </source>
</evidence>
<dbReference type="InterPro" id="IPR038120">
    <property type="entry name" value="Rpb1_funnel_sf"/>
</dbReference>
<dbReference type="PANTHER" id="PTHR19376:SF11">
    <property type="entry name" value="DNA-DIRECTED RNA POLYMERASE I SUBUNIT RPA1"/>
    <property type="match status" value="1"/>
</dbReference>
<dbReference type="InterPro" id="IPR000722">
    <property type="entry name" value="RNA_pol_asu"/>
</dbReference>
<dbReference type="GO" id="GO:0046872">
    <property type="term" value="F:metal ion binding"/>
    <property type="evidence" value="ECO:0007669"/>
    <property type="project" value="UniProtKB-KW"/>
</dbReference>
<dbReference type="VEuPathDB" id="VectorBase:AARA000792"/>
<dbReference type="SUPFAM" id="SSF64484">
    <property type="entry name" value="beta and beta-prime subunits of DNA dependent RNA-polymerase"/>
    <property type="match status" value="1"/>
</dbReference>
<name>A0A182HHT5_ANOAR</name>
<comment type="catalytic activity">
    <reaction evidence="13 15">
        <text>RNA(n) + a ribonucleoside 5'-triphosphate = RNA(n+1) + diphosphate</text>
        <dbReference type="Rhea" id="RHEA:21248"/>
        <dbReference type="Rhea" id="RHEA-COMP:14527"/>
        <dbReference type="Rhea" id="RHEA-COMP:17342"/>
        <dbReference type="ChEBI" id="CHEBI:33019"/>
        <dbReference type="ChEBI" id="CHEBI:61557"/>
        <dbReference type="ChEBI" id="CHEBI:140395"/>
        <dbReference type="EC" id="2.7.7.6"/>
    </reaction>
</comment>
<feature type="domain" description="RNA polymerase N-terminal" evidence="17">
    <location>
        <begin position="283"/>
        <end position="630"/>
    </location>
</feature>
<keyword evidence="4 15" id="KW-0240">DNA-directed RNA polymerase</keyword>
<dbReference type="Gene3D" id="1.10.357.120">
    <property type="match status" value="1"/>
</dbReference>
<dbReference type="GO" id="GO:0003899">
    <property type="term" value="F:DNA-directed RNA polymerase activity"/>
    <property type="evidence" value="ECO:0007669"/>
    <property type="project" value="UniProtKB-EC"/>
</dbReference>
<dbReference type="Proteomes" id="UP000075840">
    <property type="component" value="Unassembled WGS sequence"/>
</dbReference>
<dbReference type="CDD" id="cd01435">
    <property type="entry name" value="RNAP_I_RPA1_N"/>
    <property type="match status" value="1"/>
</dbReference>
<keyword evidence="8" id="KW-0479">Metal-binding</keyword>
<dbReference type="InterPro" id="IPR044893">
    <property type="entry name" value="RNA_pol_Rpb1_clamp_domain"/>
</dbReference>
<dbReference type="Pfam" id="PF04998">
    <property type="entry name" value="RNA_pol_Rpb1_5"/>
    <property type="match status" value="1"/>
</dbReference>
<evidence type="ECO:0000256" key="12">
    <source>
        <dbReference type="ARBA" id="ARBA00023242"/>
    </source>
</evidence>